<dbReference type="EMBL" id="CP034170">
    <property type="protein sequence ID" value="AZI57029.1"/>
    <property type="molecule type" value="Genomic_DNA"/>
</dbReference>
<evidence type="ECO:0000313" key="2">
    <source>
        <dbReference type="EMBL" id="AZI57029.1"/>
    </source>
</evidence>
<evidence type="ECO:0000313" key="3">
    <source>
        <dbReference type="Proteomes" id="UP000268084"/>
    </source>
</evidence>
<dbReference type="Pfam" id="PF13482">
    <property type="entry name" value="RNase_H_2"/>
    <property type="match status" value="1"/>
</dbReference>
<dbReference type="InterPro" id="IPR038720">
    <property type="entry name" value="YprB_RNase_H-like_dom"/>
</dbReference>
<gene>
    <name evidence="2" type="ORF">EH165_01435</name>
</gene>
<accession>A0A3G8ZI26</accession>
<proteinExistence type="predicted"/>
<reference evidence="2 3" key="1">
    <citation type="submission" date="2018-11" db="EMBL/GenBank/DDBJ databases">
        <authorList>
            <person name="Da X."/>
        </authorList>
    </citation>
    <scope>NUCLEOTIDE SEQUENCE [LARGE SCALE GENOMIC DNA]</scope>
    <source>
        <strain evidence="2 3">S14-144</strain>
    </source>
</reference>
<dbReference type="OrthoDB" id="3274988at2"/>
<keyword evidence="3" id="KW-1185">Reference proteome</keyword>
<dbReference type="AlphaFoldDB" id="A0A3G8ZI26"/>
<reference evidence="2 3" key="2">
    <citation type="submission" date="2018-12" db="EMBL/GenBank/DDBJ databases">
        <title>Nakamurella antarcticus sp. nov., isolated from Antarctica South Shetland Islands soil.</title>
        <authorList>
            <person name="Peng F."/>
        </authorList>
    </citation>
    <scope>NUCLEOTIDE SEQUENCE [LARGE SCALE GENOMIC DNA]</scope>
    <source>
        <strain evidence="2 3">S14-144</strain>
    </source>
</reference>
<dbReference type="Proteomes" id="UP000268084">
    <property type="component" value="Chromosome"/>
</dbReference>
<protein>
    <submittedName>
        <fullName evidence="2">TM0106 family RecB-like putative nuclease</fullName>
    </submittedName>
</protein>
<sequence>MSWHRLDGLGATALTEYDERFADRLLVATAAATGQPALAYPSRIAECRRCPWDTVCTAEMVASKDISLVAPGIDAVVLRAGGLFTIDDLADSDPAYVQSLPLTALRRDEAVIRARAWQHSVSLVRRRDDVVVRRADIELDVDMESYVEDGAYLWGTLLSGSVAGMEAIAREGFSQGYLAFATWEMVPTPDEGRAFAQFWQHLTALRELAASNGLTFAAYCYSRAAEERWLKSTPVRYPDVSGMPGSASIAEFIATADWVDLYAVIGAEFLVPGSRRLKALAPIAGFHWRDPEASGENSMAWYRSAVGADGHPPDPALKDRLLQYNEDDVLATHALRNWMSGAAGEQTPTIAQLMR</sequence>
<feature type="domain" description="YprB ribonuclease H-like" evidence="1">
    <location>
        <begin position="255"/>
        <end position="339"/>
    </location>
</feature>
<evidence type="ECO:0000259" key="1">
    <source>
        <dbReference type="Pfam" id="PF13482"/>
    </source>
</evidence>
<dbReference type="NCBIfam" id="TIGR03491">
    <property type="entry name" value="TM0106 family RecB-like putative nuclease"/>
    <property type="match status" value="1"/>
</dbReference>
<organism evidence="2 3">
    <name type="scientific">Nakamurella antarctica</name>
    <dbReference type="NCBI Taxonomy" id="1902245"/>
    <lineage>
        <taxon>Bacteria</taxon>
        <taxon>Bacillati</taxon>
        <taxon>Actinomycetota</taxon>
        <taxon>Actinomycetes</taxon>
        <taxon>Nakamurellales</taxon>
        <taxon>Nakamurellaceae</taxon>
        <taxon>Nakamurella</taxon>
    </lineage>
</organism>
<name>A0A3G8ZI26_9ACTN</name>
<dbReference type="KEGG" id="nak:EH165_01435"/>
<dbReference type="InterPro" id="IPR019993">
    <property type="entry name" value="RecB_nuclease_TM0106_put"/>
</dbReference>